<dbReference type="Pfam" id="PF03781">
    <property type="entry name" value="FGE-sulfatase"/>
    <property type="match status" value="1"/>
</dbReference>
<organism evidence="4 5">
    <name type="scientific">Actomonas aquatica</name>
    <dbReference type="NCBI Taxonomy" id="2866162"/>
    <lineage>
        <taxon>Bacteria</taxon>
        <taxon>Pseudomonadati</taxon>
        <taxon>Verrucomicrobiota</taxon>
        <taxon>Opitutia</taxon>
        <taxon>Opitutales</taxon>
        <taxon>Opitutaceae</taxon>
        <taxon>Actomonas</taxon>
    </lineage>
</organism>
<dbReference type="PANTHER" id="PTHR23150">
    <property type="entry name" value="SULFATASE MODIFYING FACTOR 1, 2"/>
    <property type="match status" value="1"/>
</dbReference>
<dbReference type="SUPFAM" id="SSF56436">
    <property type="entry name" value="C-type lectin-like"/>
    <property type="match status" value="1"/>
</dbReference>
<accession>A0ABZ1CCP7</accession>
<protein>
    <submittedName>
        <fullName evidence="4">SUMF1/EgtB/PvdO family nonheme iron enzyme</fullName>
    </submittedName>
</protein>
<keyword evidence="5" id="KW-1185">Reference proteome</keyword>
<feature type="domain" description="Sulfatase-modifying factor enzyme-like" evidence="3">
    <location>
        <begin position="32"/>
        <end position="325"/>
    </location>
</feature>
<reference evidence="4 5" key="1">
    <citation type="submission" date="2023-12" db="EMBL/GenBank/DDBJ databases">
        <title>Description of an unclassified Opitutus bacterium of Verrucomicrobiota.</title>
        <authorList>
            <person name="Zhang D.-F."/>
        </authorList>
    </citation>
    <scope>NUCLEOTIDE SEQUENCE [LARGE SCALE GENOMIC DNA]</scope>
    <source>
        <strain evidence="4 5">WL0086</strain>
    </source>
</reference>
<evidence type="ECO:0000256" key="1">
    <source>
        <dbReference type="SAM" id="MobiDB-lite"/>
    </source>
</evidence>
<evidence type="ECO:0000256" key="2">
    <source>
        <dbReference type="SAM" id="SignalP"/>
    </source>
</evidence>
<feature type="region of interest" description="Disordered" evidence="1">
    <location>
        <begin position="274"/>
        <end position="297"/>
    </location>
</feature>
<evidence type="ECO:0000313" key="4">
    <source>
        <dbReference type="EMBL" id="WRQ89206.1"/>
    </source>
</evidence>
<dbReference type="InterPro" id="IPR042095">
    <property type="entry name" value="SUMF_sf"/>
</dbReference>
<evidence type="ECO:0000259" key="3">
    <source>
        <dbReference type="Pfam" id="PF03781"/>
    </source>
</evidence>
<feature type="chain" id="PRO_5045584926" evidence="2">
    <location>
        <begin position="20"/>
        <end position="328"/>
    </location>
</feature>
<dbReference type="Gene3D" id="3.90.1580.10">
    <property type="entry name" value="paralog of FGE (formylglycine-generating enzyme)"/>
    <property type="match status" value="1"/>
</dbReference>
<sequence>MKRGLILFCCVGSLSFAGAATGTDGPRDDAPMVEIPATTFTMGTDERHPDHTAIPAEGRPLHPPQVLAARAEAAWSHADERPARQVRVDAFAIDQHEVTNAQYRRFLEWIRRTNDHRYCAADEPADKDHTPRYWQDFNPLLRDEAYRPLAQYGSADTFGADDKPVVGVDWWDAYAYAAWAGKRLPTEAEWELAARGTDERRWPWGNRWDWGMANIGGEKLGADVNAKGREKDGFIYPAPVGSFPAGRSPYGCEDMAGNAAEWCADWYQADIGEHGATRNPTGPAKGETRAVRGGGSNNMASNVRCTVRFHHEPEFRHFTLGFRCAQDR</sequence>
<dbReference type="InterPro" id="IPR051043">
    <property type="entry name" value="Sulfatase_Mod_Factor_Kinase"/>
</dbReference>
<dbReference type="RefSeq" id="WP_221031073.1">
    <property type="nucleotide sequence ID" value="NZ_CP139781.1"/>
</dbReference>
<dbReference type="InterPro" id="IPR005532">
    <property type="entry name" value="SUMF_dom"/>
</dbReference>
<name>A0ABZ1CCP7_9BACT</name>
<feature type="region of interest" description="Disordered" evidence="1">
    <location>
        <begin position="42"/>
        <end position="61"/>
    </location>
</feature>
<evidence type="ECO:0000313" key="5">
    <source>
        <dbReference type="Proteomes" id="UP000738431"/>
    </source>
</evidence>
<dbReference type="InterPro" id="IPR016187">
    <property type="entry name" value="CTDL_fold"/>
</dbReference>
<dbReference type="EMBL" id="CP139781">
    <property type="protein sequence ID" value="WRQ89206.1"/>
    <property type="molecule type" value="Genomic_DNA"/>
</dbReference>
<feature type="signal peptide" evidence="2">
    <location>
        <begin position="1"/>
        <end position="19"/>
    </location>
</feature>
<gene>
    <name evidence="4" type="ORF">K1X11_007285</name>
</gene>
<dbReference type="PANTHER" id="PTHR23150:SF19">
    <property type="entry name" value="FORMYLGLYCINE-GENERATING ENZYME"/>
    <property type="match status" value="1"/>
</dbReference>
<proteinExistence type="predicted"/>
<dbReference type="Proteomes" id="UP000738431">
    <property type="component" value="Chromosome"/>
</dbReference>
<keyword evidence="2" id="KW-0732">Signal</keyword>